<feature type="transmembrane region" description="Helical" evidence="2">
    <location>
        <begin position="135"/>
        <end position="157"/>
    </location>
</feature>
<evidence type="ECO:0000256" key="2">
    <source>
        <dbReference type="SAM" id="Phobius"/>
    </source>
</evidence>
<feature type="compositionally biased region" description="Basic and acidic residues" evidence="1">
    <location>
        <begin position="330"/>
        <end position="341"/>
    </location>
</feature>
<feature type="transmembrane region" description="Helical" evidence="2">
    <location>
        <begin position="51"/>
        <end position="72"/>
    </location>
</feature>
<organism evidence="3 5">
    <name type="scientific">Rhizoctonia solani</name>
    <dbReference type="NCBI Taxonomy" id="456999"/>
    <lineage>
        <taxon>Eukaryota</taxon>
        <taxon>Fungi</taxon>
        <taxon>Dikarya</taxon>
        <taxon>Basidiomycota</taxon>
        <taxon>Agaricomycotina</taxon>
        <taxon>Agaricomycetes</taxon>
        <taxon>Cantharellales</taxon>
        <taxon>Ceratobasidiaceae</taxon>
        <taxon>Rhizoctonia</taxon>
    </lineage>
</organism>
<proteinExistence type="predicted"/>
<dbReference type="EMBL" id="CP059666">
    <property type="protein sequence ID" value="QRW23004.1"/>
    <property type="molecule type" value="Genomic_DNA"/>
</dbReference>
<reference evidence="3" key="2">
    <citation type="submission" date="2020-09" db="EMBL/GenBank/DDBJ databases">
        <title>Comparative genome analyses of four rice-infecting Rhizoctonia solani isolates reveal extensive enrichment of homogalacturonan modification genes.</title>
        <authorList>
            <person name="Lee D.-Y."/>
            <person name="Jeon J."/>
            <person name="Kim K.-T."/>
            <person name="Cheong K."/>
            <person name="Song H."/>
            <person name="Choi G."/>
            <person name="Ko J."/>
            <person name="Opiyo S.O."/>
            <person name="Zuo S."/>
            <person name="Madhav S."/>
            <person name="Lee Y.-H."/>
            <person name="Wang G.-L."/>
        </authorList>
    </citation>
    <scope>NUCLEOTIDE SEQUENCE</scope>
    <source>
        <strain evidence="3">AG1-IA B2</strain>
    </source>
</reference>
<dbReference type="GeneID" id="67030319"/>
<dbReference type="KEGG" id="rsx:RhiXN_08040"/>
<feature type="transmembrane region" description="Helical" evidence="2">
    <location>
        <begin position="18"/>
        <end position="39"/>
    </location>
</feature>
<feature type="transmembrane region" description="Helical" evidence="2">
    <location>
        <begin position="105"/>
        <end position="123"/>
    </location>
</feature>
<feature type="compositionally biased region" description="Basic and acidic residues" evidence="1">
    <location>
        <begin position="349"/>
        <end position="358"/>
    </location>
</feature>
<evidence type="ECO:0000313" key="5">
    <source>
        <dbReference type="Proteomes" id="UP000614334"/>
    </source>
</evidence>
<feature type="region of interest" description="Disordered" evidence="1">
    <location>
        <begin position="330"/>
        <end position="358"/>
    </location>
</feature>
<dbReference type="RefSeq" id="XP_043183241.1">
    <property type="nucleotide sequence ID" value="XM_043327856.1"/>
</dbReference>
<dbReference type="EMBL" id="JACYCF010000006">
    <property type="protein sequence ID" value="KAF8756537.1"/>
    <property type="molecule type" value="Genomic_DNA"/>
</dbReference>
<sequence length="385" mass="42171">MSSNTTVDAFGLSPNGQLALTVTQCIVQGILIPLFSTFLSTRSTRSAAFTTYVVAINLLCLGQTAISIIQTADLLNSAPFREPVTANFAQFEICPLLIPLTFKLLLAYASHTVIIGTGVQAFFVDRCWRIFKKRLWPIIPFVLLALAGLAAGVLLVVSKSRLTMAILASEARPQDEALRGSLDNADKLLSRAVSVWAFSWFVLELGMTITIIFFLYRVRTGLSMHDGIFSTIWQILCTSITPPFILMTMVIVDGYITPGYLGVVAKISIASAAKFFTLSLMINLVGQGRVREKFNRLHLSPPNLSSNRPDGVISEAVFAREVTSAHSIEIERRRSTSDTESTRFGSLDVPHKHEREGSVEKCQIATIPPPGAEPCHSAQHISFLP</sequence>
<gene>
    <name evidence="4" type="ORF">RhiXN_08040</name>
    <name evidence="3" type="ORF">RHS01_04287</name>
</gene>
<dbReference type="AlphaFoldDB" id="A0A8H7ID22"/>
<evidence type="ECO:0000313" key="3">
    <source>
        <dbReference type="EMBL" id="KAF8756537.1"/>
    </source>
</evidence>
<keyword evidence="2" id="KW-0812">Transmembrane</keyword>
<name>A0A8H7ID22_9AGAM</name>
<evidence type="ECO:0000256" key="1">
    <source>
        <dbReference type="SAM" id="MobiDB-lite"/>
    </source>
</evidence>
<keyword evidence="2" id="KW-1133">Transmembrane helix</keyword>
<feature type="transmembrane region" description="Helical" evidence="2">
    <location>
        <begin position="263"/>
        <end position="286"/>
    </location>
</feature>
<feature type="transmembrane region" description="Helical" evidence="2">
    <location>
        <begin position="228"/>
        <end position="251"/>
    </location>
</feature>
<reference evidence="4" key="1">
    <citation type="submission" date="2020-05" db="EMBL/GenBank/DDBJ databases">
        <title>Evolutionary and genomic comparisons of hybrid uninucleate and nonhybrid Rhizoctonia fungi.</title>
        <authorList>
            <person name="Li C."/>
            <person name="Chen X."/>
        </authorList>
    </citation>
    <scope>NUCLEOTIDE SEQUENCE</scope>
    <source>
        <strain evidence="4">AG-1 IA</strain>
    </source>
</reference>
<dbReference type="Proteomes" id="UP000650533">
    <property type="component" value="Chromosome 9"/>
</dbReference>
<dbReference type="Proteomes" id="UP000614334">
    <property type="component" value="Unassembled WGS sequence"/>
</dbReference>
<accession>A0A8H7ID22</accession>
<feature type="transmembrane region" description="Helical" evidence="2">
    <location>
        <begin position="195"/>
        <end position="216"/>
    </location>
</feature>
<keyword evidence="2" id="KW-0472">Membrane</keyword>
<protein>
    <submittedName>
        <fullName evidence="3">Uncharacterized protein</fullName>
    </submittedName>
</protein>
<evidence type="ECO:0000313" key="4">
    <source>
        <dbReference type="EMBL" id="QRW23004.1"/>
    </source>
</evidence>